<dbReference type="RefSeq" id="WP_070477615.1">
    <property type="nucleotide sequence ID" value="NZ_PNGK01000016.1"/>
</dbReference>
<dbReference type="Pfam" id="PF02167">
    <property type="entry name" value="Cytochrom_C1"/>
    <property type="match status" value="3"/>
</dbReference>
<keyword evidence="6 8" id="KW-0408">Iron</keyword>
<proteinExistence type="predicted"/>
<evidence type="ECO:0000256" key="8">
    <source>
        <dbReference type="PIRSR" id="PIRSR602326-1"/>
    </source>
</evidence>
<dbReference type="InterPro" id="IPR002326">
    <property type="entry name" value="Cyt_c1"/>
</dbReference>
<dbReference type="Gene3D" id="1.10.760.10">
    <property type="entry name" value="Cytochrome c-like domain"/>
    <property type="match status" value="1"/>
</dbReference>
<dbReference type="GO" id="GO:0020037">
    <property type="term" value="F:heme binding"/>
    <property type="evidence" value="ECO:0007669"/>
    <property type="project" value="InterPro"/>
</dbReference>
<evidence type="ECO:0000313" key="10">
    <source>
        <dbReference type="Proteomes" id="UP000250242"/>
    </source>
</evidence>
<evidence type="ECO:0000313" key="9">
    <source>
        <dbReference type="EMBL" id="SPY08802.1"/>
    </source>
</evidence>
<dbReference type="EMBL" id="UATH01000001">
    <property type="protein sequence ID" value="SPY08802.1"/>
    <property type="molecule type" value="Genomic_DNA"/>
</dbReference>
<evidence type="ECO:0000256" key="5">
    <source>
        <dbReference type="ARBA" id="ARBA00022989"/>
    </source>
</evidence>
<keyword evidence="5" id="KW-1133">Transmembrane helix</keyword>
<keyword evidence="2 8" id="KW-0349">Heme</keyword>
<sequence length="283" mass="31736">MLKKILSVLALTVAAVASAGAATTGPAWDVMPVKVTDKAALQNGAKLFVNYCLNCHSANYVRYNKLMDLGLTEQQIEDNLLFTGERVGDMMHIALPAQDAKKWMGVTPPDLSVIARSRAANLGQPGTDYIYTYLRTFYRDQSSQTGWNNIVFPNAAMPNPLWRMQGPVEATITDIKSVEDGDTRKWVETVTKFDKDGFATLVSEKVLSDYKGGESSSAEITYLDESKREAFDKNMADLSAFLGWMAEPDQHFRKVLGTWVMLFLSLFFVVAWFLNKQYWKNVK</sequence>
<dbReference type="STRING" id="90245.GCA_001056285_00889"/>
<dbReference type="GO" id="GO:0046872">
    <property type="term" value="F:metal ion binding"/>
    <property type="evidence" value="ECO:0007669"/>
    <property type="project" value="UniProtKB-KW"/>
</dbReference>
<keyword evidence="3" id="KW-0812">Transmembrane</keyword>
<evidence type="ECO:0000256" key="7">
    <source>
        <dbReference type="ARBA" id="ARBA00023136"/>
    </source>
</evidence>
<dbReference type="PROSITE" id="PS51007">
    <property type="entry name" value="CYTC"/>
    <property type="match status" value="1"/>
</dbReference>
<dbReference type="InterPro" id="IPR036909">
    <property type="entry name" value="Cyt_c-like_dom_sf"/>
</dbReference>
<name>A0A2N6QAB5_9BURK</name>
<dbReference type="PANTHER" id="PTHR10266">
    <property type="entry name" value="CYTOCHROME C1"/>
    <property type="match status" value="1"/>
</dbReference>
<comment type="cofactor">
    <cofactor evidence="8">
        <name>heme c</name>
        <dbReference type="ChEBI" id="CHEBI:61717"/>
    </cofactor>
    <text evidence="8">Binds 1 heme c group covalently per subunit.</text>
</comment>
<dbReference type="SUPFAM" id="SSF46626">
    <property type="entry name" value="Cytochrome c"/>
    <property type="match status" value="1"/>
</dbReference>
<evidence type="ECO:0000256" key="1">
    <source>
        <dbReference type="ARBA" id="ARBA00004370"/>
    </source>
</evidence>
<dbReference type="GO" id="GO:0009055">
    <property type="term" value="F:electron transfer activity"/>
    <property type="evidence" value="ECO:0007669"/>
    <property type="project" value="InterPro"/>
</dbReference>
<comment type="subcellular location">
    <subcellularLocation>
        <location evidence="1">Membrane</location>
    </subcellularLocation>
</comment>
<evidence type="ECO:0000256" key="3">
    <source>
        <dbReference type="ARBA" id="ARBA00022692"/>
    </source>
</evidence>
<feature type="binding site" description="covalent" evidence="8">
    <location>
        <position position="56"/>
    </location>
    <ligand>
        <name>heme c</name>
        <dbReference type="ChEBI" id="CHEBI:61717"/>
    </ligand>
</feature>
<keyword evidence="4 8" id="KW-0479">Metal-binding</keyword>
<evidence type="ECO:0000256" key="2">
    <source>
        <dbReference type="ARBA" id="ARBA00022617"/>
    </source>
</evidence>
<organism evidence="9 10">
    <name type="scientific">Oligella urethralis</name>
    <dbReference type="NCBI Taxonomy" id="90245"/>
    <lineage>
        <taxon>Bacteria</taxon>
        <taxon>Pseudomonadati</taxon>
        <taxon>Pseudomonadota</taxon>
        <taxon>Betaproteobacteria</taxon>
        <taxon>Burkholderiales</taxon>
        <taxon>Alcaligenaceae</taxon>
        <taxon>Oligella</taxon>
    </lineage>
</organism>
<dbReference type="AlphaFoldDB" id="A0A2N6QAB5"/>
<keyword evidence="7" id="KW-0472">Membrane</keyword>
<dbReference type="GO" id="GO:0016020">
    <property type="term" value="C:membrane"/>
    <property type="evidence" value="ECO:0007669"/>
    <property type="project" value="UniProtKB-SubCell"/>
</dbReference>
<dbReference type="PANTHER" id="PTHR10266:SF3">
    <property type="entry name" value="CYTOCHROME C1, HEME PROTEIN, MITOCHONDRIAL"/>
    <property type="match status" value="1"/>
</dbReference>
<dbReference type="Proteomes" id="UP000250242">
    <property type="component" value="Unassembled WGS sequence"/>
</dbReference>
<evidence type="ECO:0000256" key="4">
    <source>
        <dbReference type="ARBA" id="ARBA00022723"/>
    </source>
</evidence>
<feature type="binding site" description="covalent" evidence="8">
    <location>
        <position position="52"/>
    </location>
    <ligand>
        <name>heme c</name>
        <dbReference type="ChEBI" id="CHEBI:61717"/>
    </ligand>
</feature>
<gene>
    <name evidence="9" type="primary">petC</name>
    <name evidence="9" type="ORF">NCTC11009_02041</name>
</gene>
<feature type="binding site" description="covalent" evidence="8">
    <location>
        <position position="55"/>
    </location>
    <ligand>
        <name>heme c</name>
        <dbReference type="ChEBI" id="CHEBI:61717"/>
    </ligand>
</feature>
<accession>A0A2N6QAB5</accession>
<protein>
    <submittedName>
        <fullName evidence="9">Cytochrome c1</fullName>
    </submittedName>
</protein>
<reference evidence="9 10" key="1">
    <citation type="submission" date="2018-06" db="EMBL/GenBank/DDBJ databases">
        <authorList>
            <consortium name="Pathogen Informatics"/>
            <person name="Doyle S."/>
        </authorList>
    </citation>
    <scope>NUCLEOTIDE SEQUENCE [LARGE SCALE GENOMIC DNA]</scope>
    <source>
        <strain evidence="9 10">NCTC11009</strain>
    </source>
</reference>
<dbReference type="InterPro" id="IPR009056">
    <property type="entry name" value="Cyt_c-like_dom"/>
</dbReference>
<evidence type="ECO:0000256" key="6">
    <source>
        <dbReference type="ARBA" id="ARBA00023004"/>
    </source>
</evidence>